<name>A0A375JA22_9BURK</name>
<reference evidence="2 3" key="1">
    <citation type="submission" date="2018-01" db="EMBL/GenBank/DDBJ databases">
        <authorList>
            <person name="Gaut B.S."/>
            <person name="Morton B.R."/>
            <person name="Clegg M.T."/>
            <person name="Duvall M.R."/>
        </authorList>
    </citation>
    <scope>NUCLEOTIDE SEQUENCE [LARGE SCALE GENOMIC DNA]</scope>
    <source>
        <strain evidence="2">Cupriavidus taiwanensis cmp 52</strain>
    </source>
</reference>
<proteinExistence type="predicted"/>
<feature type="compositionally biased region" description="Polar residues" evidence="1">
    <location>
        <begin position="37"/>
        <end position="50"/>
    </location>
</feature>
<protein>
    <submittedName>
        <fullName evidence="2">Uncharacterized protein</fullName>
    </submittedName>
</protein>
<sequence length="91" mass="9875">MASRPGDALFASFLSLGQKGGRRLRRRNSRARQARQTNHLGTPALPTSPTKPMAVVEIKAELPGRRRNFATLLSKLTPTAPASLDPSTIIK</sequence>
<feature type="compositionally biased region" description="Basic residues" evidence="1">
    <location>
        <begin position="20"/>
        <end position="33"/>
    </location>
</feature>
<accession>A0A375JA22</accession>
<organism evidence="2 3">
    <name type="scientific">Cupriavidus taiwanensis</name>
    <dbReference type="NCBI Taxonomy" id="164546"/>
    <lineage>
        <taxon>Bacteria</taxon>
        <taxon>Pseudomonadati</taxon>
        <taxon>Pseudomonadota</taxon>
        <taxon>Betaproteobacteria</taxon>
        <taxon>Burkholderiales</taxon>
        <taxon>Burkholderiaceae</taxon>
        <taxon>Cupriavidus</taxon>
    </lineage>
</organism>
<evidence type="ECO:0000313" key="3">
    <source>
        <dbReference type="Proteomes" id="UP000256805"/>
    </source>
</evidence>
<feature type="region of interest" description="Disordered" evidence="1">
    <location>
        <begin position="20"/>
        <end position="50"/>
    </location>
</feature>
<evidence type="ECO:0000313" key="2">
    <source>
        <dbReference type="EMBL" id="SPS01441.1"/>
    </source>
</evidence>
<evidence type="ECO:0000256" key="1">
    <source>
        <dbReference type="SAM" id="MobiDB-lite"/>
    </source>
</evidence>
<dbReference type="EMBL" id="OVTA01000044">
    <property type="protein sequence ID" value="SPS01441.1"/>
    <property type="molecule type" value="Genomic_DNA"/>
</dbReference>
<dbReference type="AlphaFoldDB" id="A0A375JA22"/>
<dbReference type="Proteomes" id="UP000256805">
    <property type="component" value="Unassembled WGS sequence"/>
</dbReference>
<gene>
    <name evidence="2" type="ORF">CBM2634_B30023</name>
</gene>